<evidence type="ECO:0000313" key="3">
    <source>
        <dbReference type="EMBL" id="MCA4706690.1"/>
    </source>
</evidence>
<comment type="caution">
    <text evidence="4">The sequence shown here is derived from an EMBL/GenBank/DDBJ whole genome shotgun (WGS) entry which is preliminary data.</text>
</comment>
<dbReference type="Proteomes" id="UP000196036">
    <property type="component" value="Unassembled WGS sequence"/>
</dbReference>
<name>A0A1Y4VJF8_9BACE</name>
<dbReference type="InterPro" id="IPR032288">
    <property type="entry name" value="Metallophos_C"/>
</dbReference>
<evidence type="ECO:0000313" key="6">
    <source>
        <dbReference type="Proteomes" id="UP000196036"/>
    </source>
</evidence>
<accession>A0A1Y4VJF8</accession>
<evidence type="ECO:0000313" key="5">
    <source>
        <dbReference type="EMBL" id="RHL01252.1"/>
    </source>
</evidence>
<dbReference type="InterPro" id="IPR051918">
    <property type="entry name" value="STPP_CPPED1"/>
</dbReference>
<dbReference type="RefSeq" id="WP_008024610.1">
    <property type="nucleotide sequence ID" value="NZ_JAHOJA010000018.1"/>
</dbReference>
<protein>
    <submittedName>
        <fullName evidence="3">Calcineurin-like phosphoesterase C-terminal domain-containing protein</fullName>
    </submittedName>
    <submittedName>
        <fullName evidence="4">Ser/Thr phosphatase</fullName>
    </submittedName>
</protein>
<dbReference type="EMBL" id="JAIWYE010000040">
    <property type="protein sequence ID" value="MCA4706690.1"/>
    <property type="molecule type" value="Genomic_DNA"/>
</dbReference>
<dbReference type="SUPFAM" id="SSF56300">
    <property type="entry name" value="Metallo-dependent phosphatases"/>
    <property type="match status" value="1"/>
</dbReference>
<evidence type="ECO:0000256" key="1">
    <source>
        <dbReference type="SAM" id="SignalP"/>
    </source>
</evidence>
<dbReference type="Gene3D" id="3.60.21.10">
    <property type="match status" value="1"/>
</dbReference>
<evidence type="ECO:0000313" key="7">
    <source>
        <dbReference type="Proteomes" id="UP000284417"/>
    </source>
</evidence>
<dbReference type="InterPro" id="IPR029052">
    <property type="entry name" value="Metallo-depent_PP-like"/>
</dbReference>
<dbReference type="Proteomes" id="UP001198461">
    <property type="component" value="Unassembled WGS sequence"/>
</dbReference>
<evidence type="ECO:0000259" key="2">
    <source>
        <dbReference type="Pfam" id="PF16370"/>
    </source>
</evidence>
<reference evidence="6" key="1">
    <citation type="submission" date="2017-04" db="EMBL/GenBank/DDBJ databases">
        <title>Function of individual gut microbiota members based on whole genome sequencing of pure cultures obtained from chicken caecum.</title>
        <authorList>
            <person name="Medvecky M."/>
            <person name="Cejkova D."/>
            <person name="Polansky O."/>
            <person name="Karasova D."/>
            <person name="Kubasova T."/>
            <person name="Cizek A."/>
            <person name="Rychlik I."/>
        </authorList>
    </citation>
    <scope>NUCLEOTIDE SEQUENCE [LARGE SCALE GENOMIC DNA]</scope>
    <source>
        <strain evidence="6">An109</strain>
    </source>
</reference>
<keyword evidence="1" id="KW-0732">Signal</keyword>
<proteinExistence type="predicted"/>
<gene>
    <name evidence="4" type="ORF">B5E52_10150</name>
    <name evidence="5" type="ORF">DW042_01520</name>
    <name evidence="3" type="ORF">LD004_24110</name>
</gene>
<dbReference type="Pfam" id="PF16370">
    <property type="entry name" value="MetallophosC"/>
    <property type="match status" value="1"/>
</dbReference>
<organism evidence="4 6">
    <name type="scientific">Bacteroides xylanisolvens</name>
    <dbReference type="NCBI Taxonomy" id="371601"/>
    <lineage>
        <taxon>Bacteria</taxon>
        <taxon>Pseudomonadati</taxon>
        <taxon>Bacteroidota</taxon>
        <taxon>Bacteroidia</taxon>
        <taxon>Bacteroidales</taxon>
        <taxon>Bacteroidaceae</taxon>
        <taxon>Bacteroides</taxon>
    </lineage>
</organism>
<reference evidence="4" key="2">
    <citation type="journal article" date="2018" name="BMC Genomics">
        <title>Whole genome sequencing and function prediction of 133 gut anaerobes isolated from chicken caecum in pure cultures.</title>
        <authorList>
            <person name="Medvecky M."/>
            <person name="Cejkova D."/>
            <person name="Polansky O."/>
            <person name="Karasova D."/>
            <person name="Kubasova T."/>
            <person name="Cizek A."/>
            <person name="Rychlik I."/>
        </authorList>
    </citation>
    <scope>NUCLEOTIDE SEQUENCE</scope>
    <source>
        <strain evidence="4">An109</strain>
    </source>
</reference>
<feature type="signal peptide" evidence="1">
    <location>
        <begin position="1"/>
        <end position="23"/>
    </location>
</feature>
<dbReference type="PANTHER" id="PTHR43143:SF6">
    <property type="entry name" value="BLL3016 PROTEIN"/>
    <property type="match status" value="1"/>
</dbReference>
<dbReference type="EMBL" id="NFLW01000017">
    <property type="protein sequence ID" value="OUQ69376.1"/>
    <property type="molecule type" value="Genomic_DNA"/>
</dbReference>
<dbReference type="GO" id="GO:0016787">
    <property type="term" value="F:hydrolase activity"/>
    <property type="evidence" value="ECO:0007669"/>
    <property type="project" value="InterPro"/>
</dbReference>
<reference evidence="3" key="4">
    <citation type="submission" date="2023-08" db="EMBL/GenBank/DDBJ databases">
        <title>Mucin Metabolism Genes Underlie the Key Renovations of Bacteroides xylanisolvens Genomes in Captive Great Apes.</title>
        <authorList>
            <person name="Nishida A.H."/>
        </authorList>
    </citation>
    <scope>NUCLEOTIDE SEQUENCE</scope>
    <source>
        <strain evidence="3">P13.H9</strain>
    </source>
</reference>
<dbReference type="Proteomes" id="UP000284417">
    <property type="component" value="Unassembled WGS sequence"/>
</dbReference>
<dbReference type="PANTHER" id="PTHR43143">
    <property type="entry name" value="METALLOPHOSPHOESTERASE, CALCINEURIN SUPERFAMILY"/>
    <property type="match status" value="1"/>
</dbReference>
<dbReference type="AlphaFoldDB" id="A0A1Y4VJF8"/>
<dbReference type="EMBL" id="QROC01000002">
    <property type="protein sequence ID" value="RHL01252.1"/>
    <property type="molecule type" value="Genomic_DNA"/>
</dbReference>
<evidence type="ECO:0000313" key="4">
    <source>
        <dbReference type="EMBL" id="OUQ69376.1"/>
    </source>
</evidence>
<reference evidence="5 7" key="3">
    <citation type="submission" date="2018-08" db="EMBL/GenBank/DDBJ databases">
        <title>A genome reference for cultivated species of the human gut microbiota.</title>
        <authorList>
            <person name="Zou Y."/>
            <person name="Xue W."/>
            <person name="Luo G."/>
        </authorList>
    </citation>
    <scope>NUCLEOTIDE SEQUENCE [LARGE SCALE GENOMIC DNA]</scope>
    <source>
        <strain evidence="5 7">AF39-6AC</strain>
    </source>
</reference>
<sequence>MKRYINIYIVFLFTCFMSTRCLAQDTVWLEGCVYEDSNQNGIQDKGEKGIPEIPISNGDTVLLADKRGHFRIKLSKGNSIFPILPNNWTLLSNQIVNSGFYYWNNRGDTGTQQVNFGLNKKKVNKHFSMNAIGDVQVGNSQELDYVSRSLWPELLQADSSSFNLFLGDLVNNKLNLFSVIKQMMELLPAQSWTVIGNHDRDADSIRINQTFSYNTAFGSDTYAFNEGNVHFIVLNNVYGKGTRSYVGKISDSQLRFVSNDLKLVPKSAQIVLCMHIPLAHTTNSSALIELLEGRGNVLALTGHMHQVERNFLHGQNVYVHELVTGASCGFWWVGEKNWEGIPSALMQCGTPRNYFVFDFTEKDYSFRYKGIGMDASRQMNIWIAGIDSTDVYIDELRNKPQGEMLVTVYGASDSTVVRCRLDNGEWLLCEKKQEELDVNVARVRNWNLLKIFPTRFNRRNPFRKQSSPQIWGLQLPKEYCEGIHLITVEASDRWGFKASGERSYYYQR</sequence>
<feature type="domain" description="Calcineurin-like phosphoesterase C-terminal" evidence="2">
    <location>
        <begin position="321"/>
        <end position="495"/>
    </location>
</feature>
<feature type="chain" id="PRO_5011005687" evidence="1">
    <location>
        <begin position="24"/>
        <end position="508"/>
    </location>
</feature>